<feature type="chain" id="PRO_5027968189" description="Lipoprotein" evidence="1">
    <location>
        <begin position="21"/>
        <end position="165"/>
    </location>
</feature>
<evidence type="ECO:0008006" key="3">
    <source>
        <dbReference type="Google" id="ProtNLM"/>
    </source>
</evidence>
<organism evidence="2">
    <name type="scientific">uncultured Sulfurovum sp</name>
    <dbReference type="NCBI Taxonomy" id="269237"/>
    <lineage>
        <taxon>Bacteria</taxon>
        <taxon>Pseudomonadati</taxon>
        <taxon>Campylobacterota</taxon>
        <taxon>Epsilonproteobacteria</taxon>
        <taxon>Campylobacterales</taxon>
        <taxon>Sulfurovaceae</taxon>
        <taxon>Sulfurovum</taxon>
        <taxon>environmental samples</taxon>
    </lineage>
</organism>
<feature type="signal peptide" evidence="1">
    <location>
        <begin position="1"/>
        <end position="20"/>
    </location>
</feature>
<reference evidence="2" key="1">
    <citation type="submission" date="2020-01" db="EMBL/GenBank/DDBJ databases">
        <authorList>
            <person name="Meier V. D."/>
            <person name="Meier V D."/>
        </authorList>
    </citation>
    <scope>NUCLEOTIDE SEQUENCE</scope>
    <source>
        <strain evidence="2">HLG_WM_MAG_02</strain>
    </source>
</reference>
<proteinExistence type="predicted"/>
<evidence type="ECO:0000313" key="2">
    <source>
        <dbReference type="EMBL" id="CAA6803300.1"/>
    </source>
</evidence>
<name>A0A6S6S1D7_9BACT</name>
<dbReference type="EMBL" id="CACVAZ010000011">
    <property type="protein sequence ID" value="CAA6803300.1"/>
    <property type="molecule type" value="Genomic_DNA"/>
</dbReference>
<accession>A0A6S6S1D7</accession>
<gene>
    <name evidence="2" type="ORF">HELGO_WM29116</name>
</gene>
<keyword evidence="1" id="KW-0732">Signal</keyword>
<dbReference type="AlphaFoldDB" id="A0A6S6S1D7"/>
<sequence length="165" mass="18681">MKYLQIFTGIFLMFYSTACATIATPLSKPLKLASNEPSKINTGGNPEVINDCFGLQVTQKNLCFKYFFPKKNLLIHPSHGEIIRLAGRGESIEKRELHLNNEDELVLLYLDTTNVKIPLSTNIKATQFTYDKNTLVLNIKAKDIKDKIILSDNEGTVLLEYTVKR</sequence>
<evidence type="ECO:0000256" key="1">
    <source>
        <dbReference type="SAM" id="SignalP"/>
    </source>
</evidence>
<protein>
    <recommendedName>
        <fullName evidence="3">Lipoprotein</fullName>
    </recommendedName>
</protein>